<dbReference type="eggNOG" id="COG1428">
    <property type="taxonomic scope" value="Bacteria"/>
</dbReference>
<dbReference type="InterPro" id="IPR002624">
    <property type="entry name" value="DCK/DGK"/>
</dbReference>
<dbReference type="AlphaFoldDB" id="L7UE69"/>
<evidence type="ECO:0000313" key="6">
    <source>
        <dbReference type="Proteomes" id="UP000011131"/>
    </source>
</evidence>
<dbReference type="InterPro" id="IPR031314">
    <property type="entry name" value="DNK_dom"/>
</dbReference>
<dbReference type="GO" id="GO:0005524">
    <property type="term" value="F:ATP binding"/>
    <property type="evidence" value="ECO:0007669"/>
    <property type="project" value="UniProtKB-KW"/>
</dbReference>
<feature type="binding site" evidence="2">
    <location>
        <position position="109"/>
    </location>
    <ligand>
        <name>substrate</name>
    </ligand>
</feature>
<keyword evidence="5" id="KW-0808">Transferase</keyword>
<evidence type="ECO:0000313" key="5">
    <source>
        <dbReference type="EMBL" id="AGC45897.1"/>
    </source>
</evidence>
<keyword evidence="3" id="KW-0547">Nucleotide-binding</keyword>
<feature type="binding site" evidence="2">
    <location>
        <position position="114"/>
    </location>
    <ligand>
        <name>substrate</name>
    </ligand>
</feature>
<organism evidence="5 6">
    <name type="scientific">Myxococcus stipitatus (strain DSM 14675 / JCM 12634 / Mx s8)</name>
    <dbReference type="NCBI Taxonomy" id="1278073"/>
    <lineage>
        <taxon>Bacteria</taxon>
        <taxon>Pseudomonadati</taxon>
        <taxon>Myxococcota</taxon>
        <taxon>Myxococcia</taxon>
        <taxon>Myxococcales</taxon>
        <taxon>Cystobacterineae</taxon>
        <taxon>Myxococcaceae</taxon>
        <taxon>Myxococcus</taxon>
    </lineage>
</organism>
<protein>
    <submittedName>
        <fullName evidence="5">Deoxynucleoside kinase</fullName>
    </submittedName>
</protein>
<feature type="binding site" evidence="2">
    <location>
        <position position="175"/>
    </location>
    <ligand>
        <name>substrate</name>
    </ligand>
</feature>
<sequence>MHFFYHEASLPCFWCAPLGGVTSRGCVARKKFIAIAGNIGAGKTELTSFLCRKYGLTPSFEPNDQNPYLADFYKDMKTWAFRSQLFFLTHKFRLHRELERTPGTVLQDRTLYEDAEIFAKNLHRQRLIDKRDWKTYCELYETISESLRPPDLMIYLRCPVQTLKERIRLRGRSMEKDIPTRYLQRLNALYEEWFGAYRLSPVLVLATDKLDYLTNLVDRVDLFRQIEKHL</sequence>
<dbReference type="PANTHER" id="PTHR10513:SF35">
    <property type="entry name" value="DEOXYADENOSINE KINASE"/>
    <property type="match status" value="1"/>
</dbReference>
<dbReference type="STRING" id="1278073.MYSTI_04605"/>
<accession>L7UE69</accession>
<feature type="binding site" evidence="2">
    <location>
        <position position="84"/>
    </location>
    <ligand>
        <name>substrate</name>
    </ligand>
</feature>
<dbReference type="PIRSF" id="PIRSF000705">
    <property type="entry name" value="DNK"/>
    <property type="match status" value="1"/>
</dbReference>
<gene>
    <name evidence="5" type="ordered locus">MYSTI_04605</name>
</gene>
<dbReference type="CDD" id="cd01673">
    <property type="entry name" value="dNK"/>
    <property type="match status" value="1"/>
</dbReference>
<dbReference type="GO" id="GO:0019136">
    <property type="term" value="F:deoxynucleoside kinase activity"/>
    <property type="evidence" value="ECO:0007669"/>
    <property type="project" value="InterPro"/>
</dbReference>
<evidence type="ECO:0000256" key="2">
    <source>
        <dbReference type="PIRSR" id="PIRSR000705-2"/>
    </source>
</evidence>
<keyword evidence="5" id="KW-0418">Kinase</keyword>
<dbReference type="InterPro" id="IPR050566">
    <property type="entry name" value="Deoxyribonucleoside_kinase"/>
</dbReference>
<dbReference type="HOGENOM" id="CLU_030466_2_1_7"/>
<evidence type="ECO:0000256" key="3">
    <source>
        <dbReference type="PIRSR" id="PIRSR000705-3"/>
    </source>
</evidence>
<feature type="binding site" evidence="3">
    <location>
        <begin position="166"/>
        <end position="170"/>
    </location>
    <ligand>
        <name>ATP</name>
        <dbReference type="ChEBI" id="CHEBI:30616"/>
    </ligand>
</feature>
<evidence type="ECO:0000256" key="1">
    <source>
        <dbReference type="PIRSR" id="PIRSR000705-1"/>
    </source>
</evidence>
<feature type="domain" description="Deoxynucleoside kinase" evidence="4">
    <location>
        <begin position="33"/>
        <end position="229"/>
    </location>
</feature>
<feature type="active site" description="Proton acceptor" evidence="1">
    <location>
        <position position="108"/>
    </location>
</feature>
<dbReference type="PATRIC" id="fig|1278073.3.peg.4675"/>
<dbReference type="Gene3D" id="3.40.50.300">
    <property type="entry name" value="P-loop containing nucleotide triphosphate hydrolases"/>
    <property type="match status" value="1"/>
</dbReference>
<dbReference type="Proteomes" id="UP000011131">
    <property type="component" value="Chromosome"/>
</dbReference>
<dbReference type="KEGG" id="msd:MYSTI_04605"/>
<keyword evidence="6" id="KW-1185">Reference proteome</keyword>
<name>L7UE69_MYXSD</name>
<dbReference type="InterPro" id="IPR027417">
    <property type="entry name" value="P-loop_NTPase"/>
</dbReference>
<keyword evidence="3" id="KW-0067">ATP-binding</keyword>
<dbReference type="SUPFAM" id="SSF52540">
    <property type="entry name" value="P-loop containing nucleoside triphosphate hydrolases"/>
    <property type="match status" value="1"/>
</dbReference>
<reference evidence="5 6" key="1">
    <citation type="journal article" date="2013" name="Genome Announc.">
        <title>Complete genome sequence of Myxococcus stipitatus strain DSM 14675, a fruiting myxobacterium.</title>
        <authorList>
            <person name="Huntley S."/>
            <person name="Kneip S."/>
            <person name="Treuner-Lange A."/>
            <person name="Sogaard-Andersen L."/>
        </authorList>
    </citation>
    <scope>NUCLEOTIDE SEQUENCE [LARGE SCALE GENOMIC DNA]</scope>
    <source>
        <strain evidence="6">DSM 14675 / JCM 12634 / Mx s8</strain>
    </source>
</reference>
<dbReference type="GO" id="GO:0005737">
    <property type="term" value="C:cytoplasm"/>
    <property type="evidence" value="ECO:0007669"/>
    <property type="project" value="TreeGrafter"/>
</dbReference>
<feature type="binding site" evidence="2">
    <location>
        <position position="73"/>
    </location>
    <ligand>
        <name>substrate</name>
    </ligand>
</feature>
<dbReference type="PANTHER" id="PTHR10513">
    <property type="entry name" value="DEOXYNUCLEOSIDE KINASE"/>
    <property type="match status" value="1"/>
</dbReference>
<dbReference type="Pfam" id="PF01712">
    <property type="entry name" value="dNK"/>
    <property type="match status" value="1"/>
</dbReference>
<evidence type="ECO:0000259" key="4">
    <source>
        <dbReference type="Pfam" id="PF01712"/>
    </source>
</evidence>
<dbReference type="EMBL" id="CP004025">
    <property type="protein sequence ID" value="AGC45897.1"/>
    <property type="molecule type" value="Genomic_DNA"/>
</dbReference>
<feature type="binding site" evidence="2">
    <location>
        <position position="61"/>
    </location>
    <ligand>
        <name>substrate</name>
    </ligand>
</feature>
<proteinExistence type="predicted"/>